<keyword evidence="3" id="KW-1185">Reference proteome</keyword>
<evidence type="ECO:0000313" key="2">
    <source>
        <dbReference type="EMBL" id="GMI18982.1"/>
    </source>
</evidence>
<name>A0ABQ6M3N9_9STRA</name>
<gene>
    <name evidence="2" type="ORF">TeGR_g7271</name>
</gene>
<reference evidence="2 3" key="1">
    <citation type="journal article" date="2023" name="Commun. Biol.">
        <title>Genome analysis of Parmales, the sister group of diatoms, reveals the evolutionary specialization of diatoms from phago-mixotrophs to photoautotrophs.</title>
        <authorList>
            <person name="Ban H."/>
            <person name="Sato S."/>
            <person name="Yoshikawa S."/>
            <person name="Yamada K."/>
            <person name="Nakamura Y."/>
            <person name="Ichinomiya M."/>
            <person name="Sato N."/>
            <person name="Blanc-Mathieu R."/>
            <person name="Endo H."/>
            <person name="Kuwata A."/>
            <person name="Ogata H."/>
        </authorList>
    </citation>
    <scope>NUCLEOTIDE SEQUENCE [LARGE SCALE GENOMIC DNA]</scope>
</reference>
<feature type="compositionally biased region" description="Acidic residues" evidence="1">
    <location>
        <begin position="255"/>
        <end position="266"/>
    </location>
</feature>
<dbReference type="Proteomes" id="UP001165060">
    <property type="component" value="Unassembled WGS sequence"/>
</dbReference>
<accession>A0ABQ6M3N9</accession>
<protein>
    <recommendedName>
        <fullName evidence="4">PDZ domain-containing protein</fullName>
    </recommendedName>
</protein>
<evidence type="ECO:0000256" key="1">
    <source>
        <dbReference type="SAM" id="MobiDB-lite"/>
    </source>
</evidence>
<proteinExistence type="predicted"/>
<feature type="compositionally biased region" description="Low complexity" evidence="1">
    <location>
        <begin position="1"/>
        <end position="14"/>
    </location>
</feature>
<feature type="compositionally biased region" description="Low complexity" evidence="1">
    <location>
        <begin position="230"/>
        <end position="241"/>
    </location>
</feature>
<comment type="caution">
    <text evidence="2">The sequence shown here is derived from an EMBL/GenBank/DDBJ whole genome shotgun (WGS) entry which is preliminary data.</text>
</comment>
<dbReference type="Gene3D" id="2.30.42.10">
    <property type="match status" value="1"/>
</dbReference>
<feature type="region of interest" description="Disordered" evidence="1">
    <location>
        <begin position="1"/>
        <end position="28"/>
    </location>
</feature>
<organism evidence="2 3">
    <name type="scientific">Tetraparma gracilis</name>
    <dbReference type="NCBI Taxonomy" id="2962635"/>
    <lineage>
        <taxon>Eukaryota</taxon>
        <taxon>Sar</taxon>
        <taxon>Stramenopiles</taxon>
        <taxon>Ochrophyta</taxon>
        <taxon>Bolidophyceae</taxon>
        <taxon>Parmales</taxon>
        <taxon>Triparmaceae</taxon>
        <taxon>Tetraparma</taxon>
    </lineage>
</organism>
<dbReference type="SUPFAM" id="SSF50156">
    <property type="entry name" value="PDZ domain-like"/>
    <property type="match status" value="1"/>
</dbReference>
<dbReference type="InterPro" id="IPR036034">
    <property type="entry name" value="PDZ_sf"/>
</dbReference>
<feature type="region of interest" description="Disordered" evidence="1">
    <location>
        <begin position="230"/>
        <end position="266"/>
    </location>
</feature>
<sequence>MGFFSSSKKGSSFSLPPNPLAPKFRGGGTALGGSRPGELVQVTFPAAGPLGCSIEKDHAGSAVVSSVAPGSQAAAAGLLRGDVVCWGGCGGEEAGFEEFMEVVRGGERPLCVEVKRLSTVAAPAASGSAAADARKAAMVAAATRREEEMNKKRAPRSAARRAIDLDNNTKTYDHAATSKAPQTEETRRAVAAVKLGERKLAAELGYNPFEAVKSGAGGKGAAGKVGEAVAVSGSGSSGSAGPEQVAKPEFPNGTDGDEDVPDEFTL</sequence>
<dbReference type="EMBL" id="BRYB01002392">
    <property type="protein sequence ID" value="GMI18982.1"/>
    <property type="molecule type" value="Genomic_DNA"/>
</dbReference>
<evidence type="ECO:0000313" key="3">
    <source>
        <dbReference type="Proteomes" id="UP001165060"/>
    </source>
</evidence>
<evidence type="ECO:0008006" key="4">
    <source>
        <dbReference type="Google" id="ProtNLM"/>
    </source>
</evidence>